<evidence type="ECO:0000256" key="4">
    <source>
        <dbReference type="ARBA" id="ARBA00023306"/>
    </source>
</evidence>
<protein>
    <submittedName>
        <fullName evidence="6">Chromosome segregation and condensation protein, ScpB</fullName>
    </submittedName>
</protein>
<dbReference type="STRING" id="320771.Cflav_PD0589"/>
<keyword evidence="7" id="KW-1185">Reference proteome</keyword>
<dbReference type="PANTHER" id="PTHR34298:SF2">
    <property type="entry name" value="SEGREGATION AND CONDENSATION PROTEIN B"/>
    <property type="match status" value="1"/>
</dbReference>
<keyword evidence="2" id="KW-0132">Cell division</keyword>
<feature type="region of interest" description="Disordered" evidence="5">
    <location>
        <begin position="220"/>
        <end position="254"/>
    </location>
</feature>
<evidence type="ECO:0000256" key="2">
    <source>
        <dbReference type="ARBA" id="ARBA00022618"/>
    </source>
</evidence>
<dbReference type="GO" id="GO:0051304">
    <property type="term" value="P:chromosome separation"/>
    <property type="evidence" value="ECO:0007669"/>
    <property type="project" value="InterPro"/>
</dbReference>
<sequence>MELKFILESLLFSAQKPMSIKELRDVLATAAANTEGDETVKAFKKVKEEEMVTTLEQLASEHETAARSYRLACIAGSWQFVSQPEFAPWLKALVGHKARPPRLTQPALETLAIIAYRQPLTRAEVEQVRGVAVDGVVATLVERGLIEQVGRAEVVGRPITYGTTPLFLEYFGLRNLDELPAADELRRIPVTRPEGLVTTDPNLATAPTEQPAQVELAQVTGEAAQTAVEATSSPVEPPTESEAESSKAENPPES</sequence>
<keyword evidence="3" id="KW-0159">Chromosome partition</keyword>
<reference evidence="6 7" key="1">
    <citation type="journal article" date="2011" name="J. Bacteriol.">
        <title>Genome sequence of 'Pedosphaera parvula' Ellin514, an aerobic Verrucomicrobial isolate from pasture soil.</title>
        <authorList>
            <person name="Kant R."/>
            <person name="van Passel M.W."/>
            <person name="Sangwan P."/>
            <person name="Palva A."/>
            <person name="Lucas S."/>
            <person name="Copeland A."/>
            <person name="Lapidus A."/>
            <person name="Glavina Del Rio T."/>
            <person name="Dalin E."/>
            <person name="Tice H."/>
            <person name="Bruce D."/>
            <person name="Goodwin L."/>
            <person name="Pitluck S."/>
            <person name="Chertkov O."/>
            <person name="Larimer F.W."/>
            <person name="Land M.L."/>
            <person name="Hauser L."/>
            <person name="Brettin T.S."/>
            <person name="Detter J.C."/>
            <person name="Han S."/>
            <person name="de Vos W.M."/>
            <person name="Janssen P.H."/>
            <person name="Smidt H."/>
        </authorList>
    </citation>
    <scope>NUCLEOTIDE SEQUENCE [LARGE SCALE GENOMIC DNA]</scope>
    <source>
        <strain evidence="6 7">Ellin514</strain>
    </source>
</reference>
<dbReference type="PANTHER" id="PTHR34298">
    <property type="entry name" value="SEGREGATION AND CONDENSATION PROTEIN B"/>
    <property type="match status" value="1"/>
</dbReference>
<accession>B9XRG8</accession>
<dbReference type="EMBL" id="ABOX02000064">
    <property type="protein sequence ID" value="EEF57539.1"/>
    <property type="molecule type" value="Genomic_DNA"/>
</dbReference>
<dbReference type="Gene3D" id="1.10.10.10">
    <property type="entry name" value="Winged helix-like DNA-binding domain superfamily/Winged helix DNA-binding domain"/>
    <property type="match status" value="2"/>
</dbReference>
<dbReference type="GO" id="GO:0051301">
    <property type="term" value="P:cell division"/>
    <property type="evidence" value="ECO:0007669"/>
    <property type="project" value="UniProtKB-KW"/>
</dbReference>
<name>B9XRG8_PEDPL</name>
<evidence type="ECO:0000256" key="5">
    <source>
        <dbReference type="SAM" id="MobiDB-lite"/>
    </source>
</evidence>
<dbReference type="OrthoDB" id="9806226at2"/>
<evidence type="ECO:0000313" key="6">
    <source>
        <dbReference type="EMBL" id="EEF57539.1"/>
    </source>
</evidence>
<evidence type="ECO:0000256" key="1">
    <source>
        <dbReference type="ARBA" id="ARBA00022490"/>
    </source>
</evidence>
<dbReference type="NCBIfam" id="TIGR00281">
    <property type="entry name" value="SMC-Scp complex subunit ScpB"/>
    <property type="match status" value="1"/>
</dbReference>
<dbReference type="InterPro" id="IPR036388">
    <property type="entry name" value="WH-like_DNA-bd_sf"/>
</dbReference>
<evidence type="ECO:0000313" key="7">
    <source>
        <dbReference type="Proteomes" id="UP000003688"/>
    </source>
</evidence>
<organism evidence="6 7">
    <name type="scientific">Pedosphaera parvula (strain Ellin514)</name>
    <dbReference type="NCBI Taxonomy" id="320771"/>
    <lineage>
        <taxon>Bacteria</taxon>
        <taxon>Pseudomonadati</taxon>
        <taxon>Verrucomicrobiota</taxon>
        <taxon>Pedosphaerae</taxon>
        <taxon>Pedosphaerales</taxon>
        <taxon>Pedosphaeraceae</taxon>
        <taxon>Pedosphaera</taxon>
    </lineage>
</organism>
<dbReference type="InterPro" id="IPR036390">
    <property type="entry name" value="WH_DNA-bd_sf"/>
</dbReference>
<keyword evidence="4" id="KW-0131">Cell cycle</keyword>
<comment type="caution">
    <text evidence="6">The sequence shown here is derived from an EMBL/GenBank/DDBJ whole genome shotgun (WGS) entry which is preliminary data.</text>
</comment>
<dbReference type="SUPFAM" id="SSF46785">
    <property type="entry name" value="Winged helix' DNA-binding domain"/>
    <property type="match status" value="2"/>
</dbReference>
<dbReference type="Proteomes" id="UP000003688">
    <property type="component" value="Unassembled WGS sequence"/>
</dbReference>
<gene>
    <name evidence="6" type="ORF">Cflav_PD0589</name>
</gene>
<keyword evidence="1" id="KW-0963">Cytoplasm</keyword>
<dbReference type="Pfam" id="PF04079">
    <property type="entry name" value="SMC_ScpB"/>
    <property type="match status" value="1"/>
</dbReference>
<evidence type="ECO:0000256" key="3">
    <source>
        <dbReference type="ARBA" id="ARBA00022829"/>
    </source>
</evidence>
<dbReference type="InterPro" id="IPR005234">
    <property type="entry name" value="ScpB_csome_segregation"/>
</dbReference>
<dbReference type="AlphaFoldDB" id="B9XRG8"/>
<proteinExistence type="predicted"/>